<dbReference type="InterPro" id="IPR006121">
    <property type="entry name" value="HMA_dom"/>
</dbReference>
<reference evidence="3 4" key="1">
    <citation type="submission" date="2019-09" db="EMBL/GenBank/DDBJ databases">
        <authorList>
            <person name="Liu P."/>
        </authorList>
    </citation>
    <scope>NUCLEOTIDE SEQUENCE [LARGE SCALE GENOMIC DNA]</scope>
    <source>
        <strain evidence="3 4">TRM68085</strain>
    </source>
</reference>
<dbReference type="AlphaFoldDB" id="A0A5N5EDF5"/>
<dbReference type="SUPFAM" id="SSF55008">
    <property type="entry name" value="HMA, heavy metal-associated domain"/>
    <property type="match status" value="1"/>
</dbReference>
<dbReference type="EMBL" id="VYUA01000044">
    <property type="protein sequence ID" value="KAB2588625.1"/>
    <property type="molecule type" value="Genomic_DNA"/>
</dbReference>
<evidence type="ECO:0000259" key="2">
    <source>
        <dbReference type="PROSITE" id="PS50846"/>
    </source>
</evidence>
<dbReference type="GO" id="GO:0046872">
    <property type="term" value="F:metal ion binding"/>
    <property type="evidence" value="ECO:0007669"/>
    <property type="project" value="InterPro"/>
</dbReference>
<evidence type="ECO:0000313" key="4">
    <source>
        <dbReference type="Proteomes" id="UP000326907"/>
    </source>
</evidence>
<organism evidence="3 4">
    <name type="scientific">Streptomyces arboris</name>
    <dbReference type="NCBI Taxonomy" id="2600619"/>
    <lineage>
        <taxon>Bacteria</taxon>
        <taxon>Bacillati</taxon>
        <taxon>Actinomycetota</taxon>
        <taxon>Actinomycetes</taxon>
        <taxon>Kitasatosporales</taxon>
        <taxon>Streptomycetaceae</taxon>
        <taxon>Streptomyces</taxon>
    </lineage>
</organism>
<name>A0A5N5EDF5_9ACTN</name>
<dbReference type="Gene3D" id="3.30.70.100">
    <property type="match status" value="1"/>
</dbReference>
<sequence>MTAETEPTTQSTGSCCSPTGSCHGGGAADVQIEPTDSVTTVYEVKGMTCGHCEGAVSEEISALGGVTSVEAVAATGRVTVSSKAPLAEDAVRAAVDEAGYELVGRAA</sequence>
<protein>
    <submittedName>
        <fullName evidence="3">Heavy-metal-associated domain-containing protein</fullName>
    </submittedName>
</protein>
<gene>
    <name evidence="3" type="ORF">F5983_31130</name>
</gene>
<dbReference type="Proteomes" id="UP000326907">
    <property type="component" value="Unassembled WGS sequence"/>
</dbReference>
<accession>A0A5N5EDF5</accession>
<proteinExistence type="predicted"/>
<feature type="compositionally biased region" description="Low complexity" evidence="1">
    <location>
        <begin position="8"/>
        <end position="21"/>
    </location>
</feature>
<evidence type="ECO:0000313" key="3">
    <source>
        <dbReference type="EMBL" id="KAB2588625.1"/>
    </source>
</evidence>
<feature type="region of interest" description="Disordered" evidence="1">
    <location>
        <begin position="1"/>
        <end position="28"/>
    </location>
</feature>
<keyword evidence="4" id="KW-1185">Reference proteome</keyword>
<dbReference type="CDD" id="cd00371">
    <property type="entry name" value="HMA"/>
    <property type="match status" value="1"/>
</dbReference>
<dbReference type="InterPro" id="IPR036163">
    <property type="entry name" value="HMA_dom_sf"/>
</dbReference>
<dbReference type="Pfam" id="PF00403">
    <property type="entry name" value="HMA"/>
    <property type="match status" value="1"/>
</dbReference>
<evidence type="ECO:0000256" key="1">
    <source>
        <dbReference type="SAM" id="MobiDB-lite"/>
    </source>
</evidence>
<comment type="caution">
    <text evidence="3">The sequence shown here is derived from an EMBL/GenBank/DDBJ whole genome shotgun (WGS) entry which is preliminary data.</text>
</comment>
<dbReference type="PROSITE" id="PS50846">
    <property type="entry name" value="HMA_2"/>
    <property type="match status" value="1"/>
</dbReference>
<dbReference type="RefSeq" id="WP_151513260.1">
    <property type="nucleotide sequence ID" value="NZ_JBHUTW010000004.1"/>
</dbReference>
<feature type="domain" description="HMA" evidence="2">
    <location>
        <begin position="38"/>
        <end position="103"/>
    </location>
</feature>